<dbReference type="EMBL" id="NKHZ01000055">
    <property type="protein sequence ID" value="PNS16750.1"/>
    <property type="molecule type" value="Genomic_DNA"/>
</dbReference>
<comment type="caution">
    <text evidence="1">The sequence shown here is derived from an EMBL/GenBank/DDBJ whole genome shotgun (WGS) entry which is preliminary data.</text>
</comment>
<gene>
    <name evidence="1" type="ORF">CAC42_4714</name>
</gene>
<reference evidence="1 2" key="1">
    <citation type="submission" date="2017-06" db="EMBL/GenBank/DDBJ databases">
        <title>Draft genome sequence of a variant of Elsinoe murrayae.</title>
        <authorList>
            <person name="Cheng Q."/>
        </authorList>
    </citation>
    <scope>NUCLEOTIDE SEQUENCE [LARGE SCALE GENOMIC DNA]</scope>
    <source>
        <strain evidence="1 2">CQ-2017a</strain>
    </source>
</reference>
<protein>
    <submittedName>
        <fullName evidence="1">Uncharacterized protein</fullName>
    </submittedName>
</protein>
<evidence type="ECO:0000313" key="2">
    <source>
        <dbReference type="Proteomes" id="UP000243797"/>
    </source>
</evidence>
<organism evidence="1 2">
    <name type="scientific">Sphaceloma murrayae</name>
    <dbReference type="NCBI Taxonomy" id="2082308"/>
    <lineage>
        <taxon>Eukaryota</taxon>
        <taxon>Fungi</taxon>
        <taxon>Dikarya</taxon>
        <taxon>Ascomycota</taxon>
        <taxon>Pezizomycotina</taxon>
        <taxon>Dothideomycetes</taxon>
        <taxon>Dothideomycetidae</taxon>
        <taxon>Myriangiales</taxon>
        <taxon>Elsinoaceae</taxon>
        <taxon>Sphaceloma</taxon>
    </lineage>
</organism>
<proteinExistence type="predicted"/>
<dbReference type="AlphaFoldDB" id="A0A2K1QPA8"/>
<keyword evidence="2" id="KW-1185">Reference proteome</keyword>
<sequence length="247" mass="28127">MNSVECRRFQTFIKTGHMWRDSKVRYLSHFEIRTLQKAIHDSGIVVRWYDLPEFLYALCHRLFGEVDEGGRVRWVHPSPEPQQALESVNKREYLRGGWAASRKMDDENAKKALAKYRPVLQQLVLMQREDDGSFDELLKAPTKQQRNALWRQTRSQTDAPGQGEFEQYVAVKVEDLARTLVQTMKAIRDPTYGKEIGFYKGIVSSLEEGIAIISDDIAKGGDQRAGADAAQVREILRATPLSPMSGG</sequence>
<evidence type="ECO:0000313" key="1">
    <source>
        <dbReference type="EMBL" id="PNS16750.1"/>
    </source>
</evidence>
<dbReference type="Proteomes" id="UP000243797">
    <property type="component" value="Unassembled WGS sequence"/>
</dbReference>
<accession>A0A2K1QPA8</accession>
<dbReference type="InParanoid" id="A0A2K1QPA8"/>
<name>A0A2K1QPA8_9PEZI</name>